<evidence type="ECO:0000259" key="1">
    <source>
        <dbReference type="Pfam" id="PF00535"/>
    </source>
</evidence>
<comment type="caution">
    <text evidence="2">The sequence shown here is derived from an EMBL/GenBank/DDBJ whole genome shotgun (WGS) entry which is preliminary data.</text>
</comment>
<evidence type="ECO:0000313" key="2">
    <source>
        <dbReference type="EMBL" id="KIA93825.1"/>
    </source>
</evidence>
<accession>A0A0C1DIU5</accession>
<dbReference type="AlphaFoldDB" id="A0A0C1DIU5"/>
<dbReference type="PANTHER" id="PTHR22916:SF3">
    <property type="entry name" value="UDP-GLCNAC:BETAGAL BETA-1,3-N-ACETYLGLUCOSAMINYLTRANSFERASE-LIKE PROTEIN 1"/>
    <property type="match status" value="1"/>
</dbReference>
<dbReference type="Pfam" id="PF00535">
    <property type="entry name" value="Glycos_transf_2"/>
    <property type="match status" value="1"/>
</dbReference>
<dbReference type="PANTHER" id="PTHR22916">
    <property type="entry name" value="GLYCOSYLTRANSFERASE"/>
    <property type="match status" value="1"/>
</dbReference>
<sequence length="339" mass="39009">MVDKSTDFFKIEDNFAKTKSVESIPIIQSKLSFKPKITIAIPTYKRADLLKESLNSAINQIEYDDFDIVVVDNNPERGCDTEKIMNSYNNPRISYYKNSQNIGMFGNWNRCISLSSGQYLSILNDDDTLELNYLKSVQGILLKMTDLNAIIVGHKVIDSDGNLIFEHKNDKLKINKVIPLDLHLGNVNPGSLGILFTRGSLLKMGGYNEKFYPSSDYMFLVQYLVNFNNVFYLNSSLTNYRIGFNESIKIATLQGFIETDKKIRNSFKIIYPSLSCIITLAQKAIELRQYKLLCEVSDEFLKIYSEQIFRMENDINIFNKIAFKSIPILCKLIRFKNNF</sequence>
<dbReference type="OrthoDB" id="9815829at2"/>
<name>A0A0C1DIU5_9SPHI</name>
<feature type="domain" description="Glycosyltransferase 2-like" evidence="1">
    <location>
        <begin position="38"/>
        <end position="165"/>
    </location>
</feature>
<proteinExistence type="predicted"/>
<dbReference type="GO" id="GO:0016758">
    <property type="term" value="F:hexosyltransferase activity"/>
    <property type="evidence" value="ECO:0007669"/>
    <property type="project" value="UniProtKB-ARBA"/>
</dbReference>
<dbReference type="Gene3D" id="3.90.550.10">
    <property type="entry name" value="Spore Coat Polysaccharide Biosynthesis Protein SpsA, Chain A"/>
    <property type="match status" value="1"/>
</dbReference>
<evidence type="ECO:0000313" key="3">
    <source>
        <dbReference type="Proteomes" id="UP000031246"/>
    </source>
</evidence>
<gene>
    <name evidence="2" type="ORF">OC25_11205</name>
</gene>
<keyword evidence="3" id="KW-1185">Reference proteome</keyword>
<protein>
    <recommendedName>
        <fullName evidence="1">Glycosyltransferase 2-like domain-containing protein</fullName>
    </recommendedName>
</protein>
<reference evidence="2 3" key="1">
    <citation type="submission" date="2014-10" db="EMBL/GenBank/DDBJ databases">
        <title>Pedobacter Kyungheensis.</title>
        <authorList>
            <person name="Anderson B.M."/>
            <person name="Newman J.D."/>
        </authorList>
    </citation>
    <scope>NUCLEOTIDE SEQUENCE [LARGE SCALE GENOMIC DNA]</scope>
    <source>
        <strain evidence="2 3">KACC 16221</strain>
    </source>
</reference>
<dbReference type="SUPFAM" id="SSF53448">
    <property type="entry name" value="Nucleotide-diphospho-sugar transferases"/>
    <property type="match status" value="1"/>
</dbReference>
<dbReference type="EMBL" id="JSYN01000012">
    <property type="protein sequence ID" value="KIA93825.1"/>
    <property type="molecule type" value="Genomic_DNA"/>
</dbReference>
<dbReference type="InterPro" id="IPR029044">
    <property type="entry name" value="Nucleotide-diphossugar_trans"/>
</dbReference>
<dbReference type="InterPro" id="IPR001173">
    <property type="entry name" value="Glyco_trans_2-like"/>
</dbReference>
<dbReference type="Proteomes" id="UP000031246">
    <property type="component" value="Unassembled WGS sequence"/>
</dbReference>
<organism evidence="2 3">
    <name type="scientific">Pedobacter kyungheensis</name>
    <dbReference type="NCBI Taxonomy" id="1069985"/>
    <lineage>
        <taxon>Bacteria</taxon>
        <taxon>Pseudomonadati</taxon>
        <taxon>Bacteroidota</taxon>
        <taxon>Sphingobacteriia</taxon>
        <taxon>Sphingobacteriales</taxon>
        <taxon>Sphingobacteriaceae</taxon>
        <taxon>Pedobacter</taxon>
    </lineage>
</organism>
<dbReference type="RefSeq" id="WP_039475859.1">
    <property type="nucleotide sequence ID" value="NZ_JSYN01000012.1"/>
</dbReference>